<sequence>MWLLQRQRAAPVQGTTGTEAPPCLLRALARKSQKVVAKVGRGIDRVLVAAGKEASTSTLPKLVAVAKLDPKITSVKPAITARALAKKLNNLSDSEKQPHKVVTLKGNY</sequence>
<evidence type="ECO:0000313" key="2">
    <source>
        <dbReference type="Proteomes" id="UP000700334"/>
    </source>
</evidence>
<proteinExistence type="predicted"/>
<protein>
    <submittedName>
        <fullName evidence="1">Uncharacterized protein</fullName>
    </submittedName>
</protein>
<name>A0A8J6A1K7_GALPY</name>
<comment type="caution">
    <text evidence="1">The sequence shown here is derived from an EMBL/GenBank/DDBJ whole genome shotgun (WGS) entry which is preliminary data.</text>
</comment>
<gene>
    <name evidence="1" type="ORF">J0S82_010674</name>
</gene>
<dbReference type="Proteomes" id="UP000700334">
    <property type="component" value="Unassembled WGS sequence"/>
</dbReference>
<organism evidence="1 2">
    <name type="scientific">Galemys pyrenaicus</name>
    <name type="common">Iberian desman</name>
    <name type="synonym">Pyrenean desman</name>
    <dbReference type="NCBI Taxonomy" id="202257"/>
    <lineage>
        <taxon>Eukaryota</taxon>
        <taxon>Metazoa</taxon>
        <taxon>Chordata</taxon>
        <taxon>Craniata</taxon>
        <taxon>Vertebrata</taxon>
        <taxon>Euteleostomi</taxon>
        <taxon>Mammalia</taxon>
        <taxon>Eutheria</taxon>
        <taxon>Laurasiatheria</taxon>
        <taxon>Eulipotyphla</taxon>
        <taxon>Talpidae</taxon>
        <taxon>Galemys</taxon>
    </lineage>
</organism>
<dbReference type="AlphaFoldDB" id="A0A8J6A1K7"/>
<keyword evidence="2" id="KW-1185">Reference proteome</keyword>
<dbReference type="EMBL" id="JAGFMF010011922">
    <property type="protein sequence ID" value="KAG8509985.1"/>
    <property type="molecule type" value="Genomic_DNA"/>
</dbReference>
<accession>A0A8J6A1K7</accession>
<reference evidence="1" key="1">
    <citation type="journal article" date="2021" name="Evol. Appl.">
        <title>The genome of the Pyrenean desman and the effects of bottlenecks and inbreeding on the genomic landscape of an endangered species.</title>
        <authorList>
            <person name="Escoda L."/>
            <person name="Castresana J."/>
        </authorList>
    </citation>
    <scope>NUCLEOTIDE SEQUENCE</scope>
    <source>
        <strain evidence="1">IBE-C5619</strain>
    </source>
</reference>
<evidence type="ECO:0000313" key="1">
    <source>
        <dbReference type="EMBL" id="KAG8509985.1"/>
    </source>
</evidence>